<reference evidence="2" key="1">
    <citation type="submission" date="2017-03" db="EMBL/GenBank/DDBJ databases">
        <authorList>
            <person name="Lund M.B."/>
        </authorList>
    </citation>
    <scope>NUCLEOTIDE SEQUENCE [LARGE SCALE GENOMIC DNA]</scope>
</reference>
<dbReference type="SUPFAM" id="SSF53098">
    <property type="entry name" value="Ribonuclease H-like"/>
    <property type="match status" value="1"/>
</dbReference>
<dbReference type="EMBL" id="NAEP01000023">
    <property type="protein sequence ID" value="PDQ36090.1"/>
    <property type="molecule type" value="Genomic_DNA"/>
</dbReference>
<dbReference type="InterPro" id="IPR012337">
    <property type="entry name" value="RNaseH-like_sf"/>
</dbReference>
<dbReference type="InterPro" id="IPR051917">
    <property type="entry name" value="Transposase-Integrase"/>
</dbReference>
<evidence type="ECO:0000313" key="1">
    <source>
        <dbReference type="EMBL" id="PDQ36090.1"/>
    </source>
</evidence>
<evidence type="ECO:0000313" key="2">
    <source>
        <dbReference type="Proteomes" id="UP000219994"/>
    </source>
</evidence>
<dbReference type="PANTHER" id="PTHR10948">
    <property type="entry name" value="TRANSPOSASE"/>
    <property type="match status" value="1"/>
</dbReference>
<dbReference type="GO" id="GO:0032196">
    <property type="term" value="P:transposition"/>
    <property type="evidence" value="ECO:0007669"/>
    <property type="project" value="TreeGrafter"/>
</dbReference>
<protein>
    <recommendedName>
        <fullName evidence="3">Integrase catalytic domain-containing protein</fullName>
    </recommendedName>
</protein>
<accession>A0A2A6FTV9</accession>
<dbReference type="Proteomes" id="UP000219994">
    <property type="component" value="Unassembled WGS sequence"/>
</dbReference>
<evidence type="ECO:0008006" key="3">
    <source>
        <dbReference type="Google" id="ProtNLM"/>
    </source>
</evidence>
<dbReference type="GO" id="GO:0004803">
    <property type="term" value="F:transposase activity"/>
    <property type="evidence" value="ECO:0007669"/>
    <property type="project" value="TreeGrafter"/>
</dbReference>
<name>A0A2A6FTV9_9MICO</name>
<proteinExistence type="predicted"/>
<gene>
    <name evidence="1" type="ORF">B5766_02850</name>
</gene>
<comment type="caution">
    <text evidence="1">The sequence shown here is derived from an EMBL/GenBank/DDBJ whole genome shotgun (WGS) entry which is preliminary data.</text>
</comment>
<dbReference type="PANTHER" id="PTHR10948:SF23">
    <property type="entry name" value="TRANSPOSASE INSI FOR INSERTION SEQUENCE ELEMENT IS30A-RELATED"/>
    <property type="match status" value="1"/>
</dbReference>
<dbReference type="GO" id="GO:0005829">
    <property type="term" value="C:cytosol"/>
    <property type="evidence" value="ECO:0007669"/>
    <property type="project" value="TreeGrafter"/>
</dbReference>
<organism evidence="1 2">
    <name type="scientific">Candidatus Lumbricidiphila eiseniae</name>
    <dbReference type="NCBI Taxonomy" id="1969409"/>
    <lineage>
        <taxon>Bacteria</taxon>
        <taxon>Bacillati</taxon>
        <taxon>Actinomycetota</taxon>
        <taxon>Actinomycetes</taxon>
        <taxon>Micrococcales</taxon>
        <taxon>Microbacteriaceae</taxon>
        <taxon>Candidatus Lumbricidiphila</taxon>
    </lineage>
</organism>
<dbReference type="AlphaFoldDB" id="A0A2A6FTV9"/>
<sequence>MDTYFADPCAAWQRGTNEHHNARNRHYLPIRTDFRTTTEEELQEIITGINNQPRKYLGWATPAEIYQQHTQLHDHSVALQT</sequence>